<feature type="region of interest" description="Disordered" evidence="1">
    <location>
        <begin position="198"/>
        <end position="398"/>
    </location>
</feature>
<keyword evidence="3" id="KW-1185">Reference proteome</keyword>
<feature type="compositionally biased region" description="Basic and acidic residues" evidence="1">
    <location>
        <begin position="308"/>
        <end position="318"/>
    </location>
</feature>
<feature type="compositionally biased region" description="Basic and acidic residues" evidence="1">
    <location>
        <begin position="778"/>
        <end position="797"/>
    </location>
</feature>
<feature type="compositionally biased region" description="Polar residues" evidence="1">
    <location>
        <begin position="337"/>
        <end position="354"/>
    </location>
</feature>
<dbReference type="GeneID" id="54408143"/>
<feature type="compositionally biased region" description="Low complexity" evidence="1">
    <location>
        <begin position="746"/>
        <end position="755"/>
    </location>
</feature>
<feature type="compositionally biased region" description="Polar residues" evidence="1">
    <location>
        <begin position="386"/>
        <end position="398"/>
    </location>
</feature>
<feature type="region of interest" description="Disordered" evidence="1">
    <location>
        <begin position="718"/>
        <end position="797"/>
    </location>
</feature>
<proteinExistence type="predicted"/>
<evidence type="ECO:0000313" key="3">
    <source>
        <dbReference type="Proteomes" id="UP000799771"/>
    </source>
</evidence>
<accession>A0A6A6AHA7</accession>
<feature type="compositionally biased region" description="Polar residues" evidence="1">
    <location>
        <begin position="319"/>
        <end position="328"/>
    </location>
</feature>
<organism evidence="2 3">
    <name type="scientific">Dothidotthia symphoricarpi CBS 119687</name>
    <dbReference type="NCBI Taxonomy" id="1392245"/>
    <lineage>
        <taxon>Eukaryota</taxon>
        <taxon>Fungi</taxon>
        <taxon>Dikarya</taxon>
        <taxon>Ascomycota</taxon>
        <taxon>Pezizomycotina</taxon>
        <taxon>Dothideomycetes</taxon>
        <taxon>Pleosporomycetidae</taxon>
        <taxon>Pleosporales</taxon>
        <taxon>Dothidotthiaceae</taxon>
        <taxon>Dothidotthia</taxon>
    </lineage>
</organism>
<dbReference type="RefSeq" id="XP_033525716.1">
    <property type="nucleotide sequence ID" value="XM_033667711.1"/>
</dbReference>
<dbReference type="Proteomes" id="UP000799771">
    <property type="component" value="Unassembled WGS sequence"/>
</dbReference>
<sequence length="822" mass="89765">MFALPTVNPSTSTTPPGDTTVMDTVAKSMPDTATLSVPGDLPGMPFCPQRSNTHTPFAGLDLPTLKAQQNFKRQELRTVEQTEVLQASHQSEAWRAGMIEKKRCLIVELDGLRKQITTFENNGTAPMQANTFQGSFGAAPGSVPMPSFVPQAQPPVAQPMYALSTANPYASMMMYPPPFGTFPSFPAVDSTPFVPAATVAPHSPGEASRRSHAIEIKPPRENATKQGTSILNPKSPTYEPFTDSGPTNSGDPPTPSPAKRSPWRNQEALHLDKHERRALSQKPSLSSIDTQDFFPMNTHEYSSTRVAPRADDLKEASNDKSAVPSTPEKNWPASPWNEGNSGRSRNNEPVSKLTSWPEAFGKQPPHSSFQQGLSSQPSSSMQEQSAITGADTSSSISSGNVLIQTNSDQHTGTDEDHPFSSKAVRHLPSTYQEGYQAGYDHIGIPDIPEVLQGYIQGLLHFLSDEARRIREESAVRDQYLRGIDSRTPSIRGLAAGSTPHDSAVSMTFGRSKPPGGSQENVHSAMGNITNPHRDSAYSLQESTRNNTGAYTLCKEVVQDVRQRNASSAKYLSAAGLFPDRPASEHRQSFFPNAERETGKRVHDNCVPSRADTFVSNGVFGRHFSGNQLNNHTNGIPLPMQRFYPTPNELGPTRFGRDAMPMGRQVTNHRVSGLDGAMDDLAGMVMDTHVDEARTSMGSRFMEAHTPAESEEVGASCFKVSGGKGKQKAVHSPTKASGAGRDSTTCSPANAPSSPKKSGEHSPAKAKLEQVTNKFRRVKKDDVRTMSPEDKKARSQKWRERFQNIRRTELEEIEEYRKTGSRN</sequence>
<name>A0A6A6AHA7_9PLEO</name>
<feature type="compositionally biased region" description="Polar residues" evidence="1">
    <location>
        <begin position="224"/>
        <end position="235"/>
    </location>
</feature>
<dbReference type="AlphaFoldDB" id="A0A6A6AHA7"/>
<feature type="compositionally biased region" description="Polar residues" evidence="1">
    <location>
        <begin position="281"/>
        <end position="290"/>
    </location>
</feature>
<protein>
    <submittedName>
        <fullName evidence="2">Uncharacterized protein</fullName>
    </submittedName>
</protein>
<dbReference type="OrthoDB" id="30417at2759"/>
<dbReference type="EMBL" id="ML977502">
    <property type="protein sequence ID" value="KAF2131329.1"/>
    <property type="molecule type" value="Genomic_DNA"/>
</dbReference>
<feature type="compositionally biased region" description="Low complexity" evidence="1">
    <location>
        <begin position="367"/>
        <end position="385"/>
    </location>
</feature>
<feature type="compositionally biased region" description="Basic and acidic residues" evidence="1">
    <location>
        <begin position="756"/>
        <end position="767"/>
    </location>
</feature>
<feature type="compositionally biased region" description="Basic and acidic residues" evidence="1">
    <location>
        <begin position="267"/>
        <end position="278"/>
    </location>
</feature>
<reference evidence="2" key="1">
    <citation type="journal article" date="2020" name="Stud. Mycol.">
        <title>101 Dothideomycetes genomes: a test case for predicting lifestyles and emergence of pathogens.</title>
        <authorList>
            <person name="Haridas S."/>
            <person name="Albert R."/>
            <person name="Binder M."/>
            <person name="Bloem J."/>
            <person name="Labutti K."/>
            <person name="Salamov A."/>
            <person name="Andreopoulos B."/>
            <person name="Baker S."/>
            <person name="Barry K."/>
            <person name="Bills G."/>
            <person name="Bluhm B."/>
            <person name="Cannon C."/>
            <person name="Castanera R."/>
            <person name="Culley D."/>
            <person name="Daum C."/>
            <person name="Ezra D."/>
            <person name="Gonzalez J."/>
            <person name="Henrissat B."/>
            <person name="Kuo A."/>
            <person name="Liang C."/>
            <person name="Lipzen A."/>
            <person name="Lutzoni F."/>
            <person name="Magnuson J."/>
            <person name="Mondo S."/>
            <person name="Nolan M."/>
            <person name="Ohm R."/>
            <person name="Pangilinan J."/>
            <person name="Park H.-J."/>
            <person name="Ramirez L."/>
            <person name="Alfaro M."/>
            <person name="Sun H."/>
            <person name="Tritt A."/>
            <person name="Yoshinaga Y."/>
            <person name="Zwiers L.-H."/>
            <person name="Turgeon B."/>
            <person name="Goodwin S."/>
            <person name="Spatafora J."/>
            <person name="Crous P."/>
            <person name="Grigoriev I."/>
        </authorList>
    </citation>
    <scope>NUCLEOTIDE SEQUENCE</scope>
    <source>
        <strain evidence="2">CBS 119687</strain>
    </source>
</reference>
<evidence type="ECO:0000313" key="2">
    <source>
        <dbReference type="EMBL" id="KAF2131329.1"/>
    </source>
</evidence>
<feature type="region of interest" description="Disordered" evidence="1">
    <location>
        <begin position="490"/>
        <end position="534"/>
    </location>
</feature>
<feature type="compositionally biased region" description="Basic and acidic residues" evidence="1">
    <location>
        <begin position="207"/>
        <end position="223"/>
    </location>
</feature>
<evidence type="ECO:0000256" key="1">
    <source>
        <dbReference type="SAM" id="MobiDB-lite"/>
    </source>
</evidence>
<feature type="compositionally biased region" description="Polar residues" evidence="1">
    <location>
        <begin position="517"/>
        <end position="530"/>
    </location>
</feature>
<gene>
    <name evidence="2" type="ORF">P153DRAFT_364926</name>
</gene>